<dbReference type="Gene3D" id="3.40.630.10">
    <property type="entry name" value="Zn peptidases"/>
    <property type="match status" value="1"/>
</dbReference>
<dbReference type="Gene3D" id="3.30.70.360">
    <property type="match status" value="1"/>
</dbReference>
<comment type="similarity">
    <text evidence="2">Belongs to the peptidase M20A family.</text>
</comment>
<dbReference type="InterPro" id="IPR002933">
    <property type="entry name" value="Peptidase_M20"/>
</dbReference>
<dbReference type="AlphaFoldDB" id="A0A7M1QSA3"/>
<evidence type="ECO:0000256" key="3">
    <source>
        <dbReference type="ARBA" id="ARBA00022723"/>
    </source>
</evidence>
<keyword evidence="3" id="KW-0479">Metal-binding</keyword>
<organism evidence="7 8">
    <name type="scientific">Trueperella pecoris</name>
    <dbReference type="NCBI Taxonomy" id="2733571"/>
    <lineage>
        <taxon>Bacteria</taxon>
        <taxon>Bacillati</taxon>
        <taxon>Actinomycetota</taxon>
        <taxon>Actinomycetes</taxon>
        <taxon>Actinomycetales</taxon>
        <taxon>Actinomycetaceae</taxon>
        <taxon>Trueperella</taxon>
    </lineage>
</organism>
<dbReference type="Proteomes" id="UP000595053">
    <property type="component" value="Chromosome"/>
</dbReference>
<accession>A0A8A5UD93</accession>
<evidence type="ECO:0000259" key="6">
    <source>
        <dbReference type="Pfam" id="PF07687"/>
    </source>
</evidence>
<dbReference type="PROSITE" id="PS00759">
    <property type="entry name" value="ARGE_DAPE_CPG2_2"/>
    <property type="match status" value="1"/>
</dbReference>
<evidence type="ECO:0000256" key="5">
    <source>
        <dbReference type="ARBA" id="ARBA00022833"/>
    </source>
</evidence>
<dbReference type="PANTHER" id="PTHR43808">
    <property type="entry name" value="ACETYLORNITHINE DEACETYLASE"/>
    <property type="match status" value="1"/>
</dbReference>
<comment type="cofactor">
    <cofactor evidence="1">
        <name>Zn(2+)</name>
        <dbReference type="ChEBI" id="CHEBI:29105"/>
    </cofactor>
</comment>
<dbReference type="FunFam" id="1.10.150.900:FF:000002">
    <property type="entry name" value="M20/M25/M40 family peptidase"/>
    <property type="match status" value="1"/>
</dbReference>
<dbReference type="RefSeq" id="WP_197550572.1">
    <property type="nucleotide sequence ID" value="NZ_CP063213.1"/>
</dbReference>
<dbReference type="InterPro" id="IPR001261">
    <property type="entry name" value="ArgE/DapE_CS"/>
</dbReference>
<keyword evidence="5" id="KW-0862">Zinc</keyword>
<keyword evidence="4 7" id="KW-0378">Hydrolase</keyword>
<reference evidence="7 8" key="1">
    <citation type="submission" date="2020-10" db="EMBL/GenBank/DDBJ databases">
        <title>Trueperella pecoris sp. nov. isolated from bovine and porcine specimens.</title>
        <authorList>
            <person name="Schoenecker L."/>
            <person name="Schnydrig P."/>
            <person name="Brodard I."/>
            <person name="Thomann A."/>
            <person name="Hemphill A."/>
            <person name="Rodriguez-Campos S."/>
            <person name="Perreten V."/>
            <person name="Jores J."/>
            <person name="Kittl S."/>
        </authorList>
    </citation>
    <scope>NUCLEOTIDE SEQUENCE [LARGE SCALE GENOMIC DNA]</scope>
    <source>
        <strain evidence="7 8">15A0121</strain>
    </source>
</reference>
<gene>
    <name evidence="7" type="ORF">INS88_05260</name>
</gene>
<evidence type="ECO:0000256" key="4">
    <source>
        <dbReference type="ARBA" id="ARBA00022801"/>
    </source>
</evidence>
<evidence type="ECO:0000313" key="7">
    <source>
        <dbReference type="EMBL" id="QOR44723.1"/>
    </source>
</evidence>
<name>A0A7M1QSA3_9ACTO</name>
<dbReference type="PANTHER" id="PTHR43808:SF8">
    <property type="entry name" value="PEPTIDASE M20 DIMERISATION DOMAIN-CONTAINING PROTEIN"/>
    <property type="match status" value="1"/>
</dbReference>
<dbReference type="NCBIfam" id="NF005913">
    <property type="entry name" value="PRK07906.1"/>
    <property type="match status" value="1"/>
</dbReference>
<dbReference type="Gene3D" id="1.10.150.900">
    <property type="match status" value="1"/>
</dbReference>
<accession>A0A7M1QSA3</accession>
<dbReference type="InterPro" id="IPR036264">
    <property type="entry name" value="Bact_exopeptidase_dim_dom"/>
</dbReference>
<dbReference type="GO" id="GO:0016787">
    <property type="term" value="F:hydrolase activity"/>
    <property type="evidence" value="ECO:0007669"/>
    <property type="project" value="UniProtKB-KW"/>
</dbReference>
<dbReference type="InterPro" id="IPR011650">
    <property type="entry name" value="Peptidase_M20_dimer"/>
</dbReference>
<evidence type="ECO:0000313" key="8">
    <source>
        <dbReference type="Proteomes" id="UP000595053"/>
    </source>
</evidence>
<evidence type="ECO:0000256" key="2">
    <source>
        <dbReference type="ARBA" id="ARBA00006247"/>
    </source>
</evidence>
<dbReference type="InterPro" id="IPR050072">
    <property type="entry name" value="Peptidase_M20A"/>
</dbReference>
<dbReference type="Pfam" id="PF01546">
    <property type="entry name" value="Peptidase_M20"/>
    <property type="match status" value="1"/>
</dbReference>
<proteinExistence type="inferred from homology"/>
<dbReference type="SUPFAM" id="SSF53187">
    <property type="entry name" value="Zn-dependent exopeptidases"/>
    <property type="match status" value="1"/>
</dbReference>
<keyword evidence="8" id="KW-1185">Reference proteome</keyword>
<evidence type="ECO:0000256" key="1">
    <source>
        <dbReference type="ARBA" id="ARBA00001947"/>
    </source>
</evidence>
<sequence>MAELYAEALDIAQQLIRFDTSNDGRDIIEKPAADYIMDLLHEVGLEPDYLGPTPGRPSVVVRIPGKKREVEVDPETGERRGGVVIHGHTDVVPAVAEDWSVDPFGAQIKDGYLWGRGAVDMKNMDAMILAVVREIARTGYVPPRDLVVAMFADEEAGGHMGCQWLVSQHPHLFDGATHAISEVGGYNTYVDGKRVYLLQTGEKSLTWYTLRAEGKAGHGSQVNDDNAVAKLARAMAAIADEPWPLALTETVTKLLNGTAQLSGLPFDPQDEKTLRALVDALGPARAYVGATLRTGANLTSMNGGYMANVIPSAAQGSVDVRAIPGTEREVGARIAELTEGLTVGMLHDADGYECSTEGSFVDAMVGALKEKDPQAYVLPYLLSAGTDNKALGSLGIAGYGYSPVRVPEGFDFPAMFHGVDERVPVDSLSFGSQVLREFIDRL</sequence>
<dbReference type="SUPFAM" id="SSF55031">
    <property type="entry name" value="Bacterial exopeptidase dimerisation domain"/>
    <property type="match status" value="1"/>
</dbReference>
<dbReference type="GO" id="GO:0046872">
    <property type="term" value="F:metal ion binding"/>
    <property type="evidence" value="ECO:0007669"/>
    <property type="project" value="UniProtKB-KW"/>
</dbReference>
<feature type="domain" description="Peptidase M20 dimerisation" evidence="6">
    <location>
        <begin position="200"/>
        <end position="329"/>
    </location>
</feature>
<protein>
    <submittedName>
        <fullName evidence="7">M20/M25/M40 family metallo-hydrolase</fullName>
    </submittedName>
</protein>
<dbReference type="Pfam" id="PF07687">
    <property type="entry name" value="M20_dimer"/>
    <property type="match status" value="1"/>
</dbReference>
<dbReference type="EMBL" id="CP063213">
    <property type="protein sequence ID" value="QOR44723.1"/>
    <property type="molecule type" value="Genomic_DNA"/>
</dbReference>